<keyword evidence="3" id="KW-0804">Transcription</keyword>
<dbReference type="InterPro" id="IPR037923">
    <property type="entry name" value="HTH-like"/>
</dbReference>
<dbReference type="Pfam" id="PF12833">
    <property type="entry name" value="HTH_18"/>
    <property type="match status" value="1"/>
</dbReference>
<evidence type="ECO:0000256" key="1">
    <source>
        <dbReference type="ARBA" id="ARBA00023015"/>
    </source>
</evidence>
<dbReference type="InterPro" id="IPR003313">
    <property type="entry name" value="AraC-bd"/>
</dbReference>
<evidence type="ECO:0000256" key="2">
    <source>
        <dbReference type="ARBA" id="ARBA00023125"/>
    </source>
</evidence>
<dbReference type="Proteomes" id="UP000277811">
    <property type="component" value="Unassembled WGS sequence"/>
</dbReference>
<reference evidence="5 6" key="1">
    <citation type="submission" date="2018-06" db="EMBL/GenBank/DDBJ databases">
        <authorList>
            <person name="Strepis N."/>
        </authorList>
    </citation>
    <scope>NUCLEOTIDE SEQUENCE [LARGE SCALE GENOMIC DNA]</scope>
    <source>
        <strain evidence="5">LUCI</strain>
    </source>
</reference>
<dbReference type="AlphaFoldDB" id="A0A498RDB7"/>
<dbReference type="RefSeq" id="WP_122628129.1">
    <property type="nucleotide sequence ID" value="NZ_UPPP01000072.1"/>
</dbReference>
<evidence type="ECO:0000313" key="6">
    <source>
        <dbReference type="Proteomes" id="UP000277811"/>
    </source>
</evidence>
<organism evidence="5 6">
    <name type="scientific">Lucifera butyrica</name>
    <dbReference type="NCBI Taxonomy" id="1351585"/>
    <lineage>
        <taxon>Bacteria</taxon>
        <taxon>Bacillati</taxon>
        <taxon>Bacillota</taxon>
        <taxon>Negativicutes</taxon>
        <taxon>Veillonellales</taxon>
        <taxon>Veillonellaceae</taxon>
        <taxon>Lucifera</taxon>
    </lineage>
</organism>
<keyword evidence="6" id="KW-1185">Reference proteome</keyword>
<dbReference type="InterPro" id="IPR014710">
    <property type="entry name" value="RmlC-like_jellyroll"/>
</dbReference>
<dbReference type="SUPFAM" id="SSF51215">
    <property type="entry name" value="Regulatory protein AraC"/>
    <property type="match status" value="1"/>
</dbReference>
<dbReference type="PRINTS" id="PR00032">
    <property type="entry name" value="HTHARAC"/>
</dbReference>
<dbReference type="InterPro" id="IPR018060">
    <property type="entry name" value="HTH_AraC"/>
</dbReference>
<protein>
    <submittedName>
        <fullName evidence="5">Transcription regulator hth arac- type</fullName>
    </submittedName>
</protein>
<proteinExistence type="predicted"/>
<evidence type="ECO:0000259" key="4">
    <source>
        <dbReference type="PROSITE" id="PS01124"/>
    </source>
</evidence>
<feature type="domain" description="HTH araC/xylS-type" evidence="4">
    <location>
        <begin position="249"/>
        <end position="346"/>
    </location>
</feature>
<dbReference type="Gene3D" id="2.60.120.10">
    <property type="entry name" value="Jelly Rolls"/>
    <property type="match status" value="1"/>
</dbReference>
<dbReference type="OrthoDB" id="2562023at2"/>
<accession>A0A498RDB7</accession>
<gene>
    <name evidence="5" type="ORF">LUCI_2432</name>
</gene>
<dbReference type="EMBL" id="UPPP01000072">
    <property type="protein sequence ID" value="VBB07188.1"/>
    <property type="molecule type" value="Genomic_DNA"/>
</dbReference>
<dbReference type="GO" id="GO:0043565">
    <property type="term" value="F:sequence-specific DNA binding"/>
    <property type="evidence" value="ECO:0007669"/>
    <property type="project" value="InterPro"/>
</dbReference>
<dbReference type="GO" id="GO:0003700">
    <property type="term" value="F:DNA-binding transcription factor activity"/>
    <property type="evidence" value="ECO:0007669"/>
    <property type="project" value="InterPro"/>
</dbReference>
<keyword evidence="2" id="KW-0238">DNA-binding</keyword>
<dbReference type="SUPFAM" id="SSF46689">
    <property type="entry name" value="Homeodomain-like"/>
    <property type="match status" value="1"/>
</dbReference>
<dbReference type="Pfam" id="PF02311">
    <property type="entry name" value="AraC_binding"/>
    <property type="match status" value="1"/>
</dbReference>
<dbReference type="SMART" id="SM00342">
    <property type="entry name" value="HTH_ARAC"/>
    <property type="match status" value="1"/>
</dbReference>
<sequence>MKLESIEEYLQALNPDEIFYRQYYLAKRHEKEYATYIQSLNPEFIRQNNLIVPEIAYSFQPEQFGDESFFCIDSPQCIFLKKHDRYTPEFLHSHIFFEVIYVLKGTCRQSIQGQQVFMETGDVCLLSPGVKHTIACFDDDSLIINILIRRSTFKEVFFSFLRNDNILSSFFLTSLYTKHICEYIVFHTGYDLEIKRNLLEMYIEQLENKRYSERILNNMLMIYFAKILRGYEHNIILPAAVNKENIRGLAFIYYMKQHYKDITLEDMAREFHFTAPYTSAYIKKVTGYTYTQILQKLRLEHAESLLKNTNVSISRISEEIGYLNPEHFIRLFKRSYGISPNCFRQKWGNCQEDLLSAVSLTPK</sequence>
<evidence type="ECO:0000256" key="3">
    <source>
        <dbReference type="ARBA" id="ARBA00023163"/>
    </source>
</evidence>
<dbReference type="PANTHER" id="PTHR43280">
    <property type="entry name" value="ARAC-FAMILY TRANSCRIPTIONAL REGULATOR"/>
    <property type="match status" value="1"/>
</dbReference>
<dbReference type="PROSITE" id="PS01124">
    <property type="entry name" value="HTH_ARAC_FAMILY_2"/>
    <property type="match status" value="1"/>
</dbReference>
<dbReference type="InterPro" id="IPR020449">
    <property type="entry name" value="Tscrpt_reg_AraC-type_HTH"/>
</dbReference>
<evidence type="ECO:0000313" key="5">
    <source>
        <dbReference type="EMBL" id="VBB07188.1"/>
    </source>
</evidence>
<dbReference type="PANTHER" id="PTHR43280:SF28">
    <property type="entry name" value="HTH-TYPE TRANSCRIPTIONAL ACTIVATOR RHAS"/>
    <property type="match status" value="1"/>
</dbReference>
<dbReference type="Gene3D" id="1.10.10.60">
    <property type="entry name" value="Homeodomain-like"/>
    <property type="match status" value="2"/>
</dbReference>
<keyword evidence="1" id="KW-0805">Transcription regulation</keyword>
<dbReference type="InterPro" id="IPR018062">
    <property type="entry name" value="HTH_AraC-typ_CS"/>
</dbReference>
<dbReference type="PROSITE" id="PS00041">
    <property type="entry name" value="HTH_ARAC_FAMILY_1"/>
    <property type="match status" value="1"/>
</dbReference>
<name>A0A498RDB7_9FIRM</name>
<dbReference type="InterPro" id="IPR009057">
    <property type="entry name" value="Homeodomain-like_sf"/>
</dbReference>